<sequence>MQRRIFIFINLFHSTKTISFNKTNDSDLFQLPITLNDGRLTINAVYQDTHPFDPPQNCRTVIMLHGAPGSHNDFKYVVPLLRLKGIRSIAINWPGLGYSECSFLIDDDQLKNDNLERTEYIQSIINLLKLQKPLIFFGHSRGVENAFRLAERNEEKTIGVIAANFVGIRPHRGVRPFFAVRFFSALWDFAGWMKLQFLLEPFYKALYSWVGMKTSNGYIAARCLKTMTTTDFDNQLKYIFPLRMNPKIKLLFAYSGDDNLIETELSEELLDNIGLKEESRLVTETIKDEQLIVEKTLKLMRKGHKNIAVYFVNEGHFLQKFRCKFLANAIIEMYLRIKKLSQIFQQLHQPKI</sequence>
<protein>
    <submittedName>
        <fullName evidence="1">Uncharacterized protein</fullName>
    </submittedName>
</protein>
<organism evidence="1 2">
    <name type="scientific">Meloidogyne graminicola</name>
    <dbReference type="NCBI Taxonomy" id="189291"/>
    <lineage>
        <taxon>Eukaryota</taxon>
        <taxon>Metazoa</taxon>
        <taxon>Ecdysozoa</taxon>
        <taxon>Nematoda</taxon>
        <taxon>Chromadorea</taxon>
        <taxon>Rhabditida</taxon>
        <taxon>Tylenchina</taxon>
        <taxon>Tylenchomorpha</taxon>
        <taxon>Tylenchoidea</taxon>
        <taxon>Meloidogynidae</taxon>
        <taxon>Meloidogyninae</taxon>
        <taxon>Meloidogyne</taxon>
    </lineage>
</organism>
<reference evidence="1" key="1">
    <citation type="journal article" date="2020" name="Ecol. Evol.">
        <title>Genome structure and content of the rice root-knot nematode (Meloidogyne graminicola).</title>
        <authorList>
            <person name="Phan N.T."/>
            <person name="Danchin E.G.J."/>
            <person name="Klopp C."/>
            <person name="Perfus-Barbeoch L."/>
            <person name="Kozlowski D.K."/>
            <person name="Koutsovoulos G.D."/>
            <person name="Lopez-Roques C."/>
            <person name="Bouchez O."/>
            <person name="Zahm M."/>
            <person name="Besnard G."/>
            <person name="Bellafiore S."/>
        </authorList>
    </citation>
    <scope>NUCLEOTIDE SEQUENCE</scope>
    <source>
        <strain evidence="1">VN-18</strain>
    </source>
</reference>
<dbReference type="Pfam" id="PF06342">
    <property type="entry name" value="DUF1057"/>
    <property type="match status" value="1"/>
</dbReference>
<dbReference type="EMBL" id="JABEBT010000034">
    <property type="protein sequence ID" value="KAF7636069.1"/>
    <property type="molecule type" value="Genomic_DNA"/>
</dbReference>
<accession>A0A8S9ZSF6</accession>
<dbReference type="PANTHER" id="PTHR47533">
    <property type="entry name" value="PROTEIN CBG21859"/>
    <property type="match status" value="1"/>
</dbReference>
<dbReference type="OrthoDB" id="6431331at2759"/>
<dbReference type="SUPFAM" id="SSF53474">
    <property type="entry name" value="alpha/beta-Hydrolases"/>
    <property type="match status" value="1"/>
</dbReference>
<keyword evidence="2" id="KW-1185">Reference proteome</keyword>
<name>A0A8S9ZSF6_9BILA</name>
<dbReference type="PANTHER" id="PTHR47533:SF6">
    <property type="entry name" value="PROTEIN CBG08091"/>
    <property type="match status" value="1"/>
</dbReference>
<dbReference type="InterPro" id="IPR010463">
    <property type="entry name" value="DUF1057"/>
</dbReference>
<dbReference type="AlphaFoldDB" id="A0A8S9ZSF6"/>
<evidence type="ECO:0000313" key="2">
    <source>
        <dbReference type="Proteomes" id="UP000605970"/>
    </source>
</evidence>
<dbReference type="Proteomes" id="UP000605970">
    <property type="component" value="Unassembled WGS sequence"/>
</dbReference>
<dbReference type="Gene3D" id="3.40.50.1820">
    <property type="entry name" value="alpha/beta hydrolase"/>
    <property type="match status" value="1"/>
</dbReference>
<comment type="caution">
    <text evidence="1">The sequence shown here is derived from an EMBL/GenBank/DDBJ whole genome shotgun (WGS) entry which is preliminary data.</text>
</comment>
<proteinExistence type="predicted"/>
<gene>
    <name evidence="1" type="ORF">Mgra_00004517</name>
</gene>
<evidence type="ECO:0000313" key="1">
    <source>
        <dbReference type="EMBL" id="KAF7636069.1"/>
    </source>
</evidence>
<dbReference type="InterPro" id="IPR029058">
    <property type="entry name" value="AB_hydrolase_fold"/>
</dbReference>